<dbReference type="EMBL" id="SOPW01000003">
    <property type="protein sequence ID" value="TFB24104.1"/>
    <property type="molecule type" value="Genomic_DNA"/>
</dbReference>
<gene>
    <name evidence="1" type="ORF">E3U55_04320</name>
</gene>
<dbReference type="Proteomes" id="UP000297975">
    <property type="component" value="Unassembled WGS sequence"/>
</dbReference>
<comment type="caution">
    <text evidence="1">The sequence shown here is derived from an EMBL/GenBank/DDBJ whole genome shotgun (WGS) entry which is preliminary data.</text>
</comment>
<evidence type="ECO:0000313" key="1">
    <source>
        <dbReference type="EMBL" id="TFB24104.1"/>
    </source>
</evidence>
<proteinExistence type="predicted"/>
<evidence type="ECO:0000313" key="2">
    <source>
        <dbReference type="Proteomes" id="UP000297975"/>
    </source>
</evidence>
<sequence length="87" mass="10030">MVDDNKDIITIRDEIGDERDLIVEALFDMEEESYALLKDVNDTFLMRIDYEGDEQILVPIEDAEIRDSILEAYEIALDATPGDNEDF</sequence>
<organism evidence="1 2">
    <name type="scientific">Filobacillus milosensis</name>
    <dbReference type="NCBI Taxonomy" id="94137"/>
    <lineage>
        <taxon>Bacteria</taxon>
        <taxon>Bacillati</taxon>
        <taxon>Bacillota</taxon>
        <taxon>Bacilli</taxon>
        <taxon>Bacillales</taxon>
        <taxon>Bacillaceae</taxon>
        <taxon>Filobacillus</taxon>
    </lineage>
</organism>
<protein>
    <submittedName>
        <fullName evidence="1">DUF1292 domain-containing protein</fullName>
    </submittedName>
</protein>
<dbReference type="AlphaFoldDB" id="A0A4Y8IR22"/>
<keyword evidence="2" id="KW-1185">Reference proteome</keyword>
<name>A0A4Y8IR22_9BACI</name>
<accession>A0A4Y8IR22</accession>
<reference evidence="1 2" key="1">
    <citation type="submission" date="2019-03" db="EMBL/GenBank/DDBJ databases">
        <authorList>
            <person name="He R.-H."/>
        </authorList>
    </citation>
    <scope>NUCLEOTIDE SEQUENCE [LARGE SCALE GENOMIC DNA]</scope>
    <source>
        <strain evidence="2">SH 714</strain>
    </source>
</reference>
<dbReference type="OrthoDB" id="2382047at2"/>